<organism evidence="1 2">
    <name type="scientific">Eeniella nana</name>
    <name type="common">Yeast</name>
    <name type="synonym">Brettanomyces nanus</name>
    <dbReference type="NCBI Taxonomy" id="13502"/>
    <lineage>
        <taxon>Eukaryota</taxon>
        <taxon>Fungi</taxon>
        <taxon>Dikarya</taxon>
        <taxon>Ascomycota</taxon>
        <taxon>Saccharomycotina</taxon>
        <taxon>Pichiomycetes</taxon>
        <taxon>Pichiales</taxon>
        <taxon>Pichiaceae</taxon>
        <taxon>Brettanomyces</taxon>
    </lineage>
</organism>
<dbReference type="AlphaFoldDB" id="A0A875RYL9"/>
<gene>
    <name evidence="1" type="ORF">FOA43_001571</name>
</gene>
<dbReference type="Proteomes" id="UP000662931">
    <property type="component" value="Chromosome 1"/>
</dbReference>
<name>A0A875RYL9_EENNA</name>
<accession>A0A875RYL9</accession>
<dbReference type="EMBL" id="CP064812">
    <property type="protein sequence ID" value="QPG74246.1"/>
    <property type="molecule type" value="Genomic_DNA"/>
</dbReference>
<proteinExistence type="predicted"/>
<dbReference type="RefSeq" id="XP_038777811.1">
    <property type="nucleotide sequence ID" value="XM_038921883.1"/>
</dbReference>
<sequence length="142" mass="15688">MFSLIARSSVSTGTHELPHRMSILTNGFVQKAPMRRVRLFHVSSLRSNLIQDLYIKELRAFKPKALTAADAEEATKSWKLPAASKIPALENEGADALAEYDSTEVEMAAPKNAAALAEEDAAAKQSYNEDDWFVFEEDDVTA</sequence>
<dbReference type="InterPro" id="IPR019711">
    <property type="entry name" value="ATP_synth_F0_suH"/>
</dbReference>
<dbReference type="PANTHER" id="PTHR28207:SF1">
    <property type="entry name" value="ATP SYNTHASE SUBUNIT H, MITOCHONDRIAL"/>
    <property type="match status" value="1"/>
</dbReference>
<dbReference type="PANTHER" id="PTHR28207">
    <property type="entry name" value="ATP SYNTHASE SUBUNIT H, MITOCHONDRIAL"/>
    <property type="match status" value="1"/>
</dbReference>
<evidence type="ECO:0000313" key="2">
    <source>
        <dbReference type="Proteomes" id="UP000662931"/>
    </source>
</evidence>
<dbReference type="GeneID" id="62194972"/>
<dbReference type="GO" id="GO:0046933">
    <property type="term" value="F:proton-transporting ATP synthase activity, rotational mechanism"/>
    <property type="evidence" value="ECO:0007669"/>
    <property type="project" value="TreeGrafter"/>
</dbReference>
<reference evidence="1" key="1">
    <citation type="submission" date="2020-10" db="EMBL/GenBank/DDBJ databases">
        <authorList>
            <person name="Roach M.J.R."/>
        </authorList>
    </citation>
    <scope>NUCLEOTIDE SEQUENCE</scope>
    <source>
        <strain evidence="1">CBS 1945</strain>
    </source>
</reference>
<dbReference type="KEGG" id="bnn:FOA43_001571"/>
<keyword evidence="2" id="KW-1185">Reference proteome</keyword>
<dbReference type="Pfam" id="PF10775">
    <property type="entry name" value="ATP_sub_h"/>
    <property type="match status" value="1"/>
</dbReference>
<protein>
    <submittedName>
        <fullName evidence="1">Uncharacterized protein</fullName>
    </submittedName>
</protein>
<evidence type="ECO:0000313" key="1">
    <source>
        <dbReference type="EMBL" id="QPG74246.1"/>
    </source>
</evidence>
<dbReference type="OrthoDB" id="274752at2759"/>